<dbReference type="InterPro" id="IPR002218">
    <property type="entry name" value="MnmG-rel"/>
</dbReference>
<proteinExistence type="inferred from homology"/>
<dbReference type="InterPro" id="IPR026904">
    <property type="entry name" value="MnmG_C"/>
</dbReference>
<evidence type="ECO:0000313" key="15">
    <source>
        <dbReference type="Proteomes" id="UP000315037"/>
    </source>
</evidence>
<evidence type="ECO:0000313" key="14">
    <source>
        <dbReference type="EMBL" id="TPW34518.1"/>
    </source>
</evidence>
<dbReference type="RefSeq" id="WP_165601088.1">
    <property type="nucleotide sequence ID" value="NZ_SORZ01000002.1"/>
</dbReference>
<feature type="domain" description="tRNA uridine 5-carboxymethylaminomethyl modification enzyme C-terminal subdomain" evidence="13">
    <location>
        <begin position="553"/>
        <end position="624"/>
    </location>
</feature>
<comment type="caution">
    <text evidence="14">The sequence shown here is derived from an EMBL/GenBank/DDBJ whole genome shotgun (WGS) entry which is preliminary data.</text>
</comment>
<dbReference type="EMBL" id="SORZ01000002">
    <property type="protein sequence ID" value="TPW34518.1"/>
    <property type="molecule type" value="Genomic_DNA"/>
</dbReference>
<evidence type="ECO:0000256" key="4">
    <source>
        <dbReference type="ARBA" id="ARBA00020461"/>
    </source>
</evidence>
<dbReference type="FunFam" id="3.50.50.60:FF:000082">
    <property type="entry name" value="protein MTO1 homolog, mitochondrial isoform X1"/>
    <property type="match status" value="1"/>
</dbReference>
<keyword evidence="7 11" id="KW-0274">FAD</keyword>
<evidence type="ECO:0000256" key="8">
    <source>
        <dbReference type="ARBA" id="ARBA00023027"/>
    </source>
</evidence>
<gene>
    <name evidence="11 14" type="primary">mnmG</name>
    <name evidence="11" type="synonym">gidA</name>
    <name evidence="14" type="ORF">E3202_05390</name>
</gene>
<dbReference type="PANTHER" id="PTHR11806">
    <property type="entry name" value="GLUCOSE INHIBITED DIVISION PROTEIN A"/>
    <property type="match status" value="1"/>
</dbReference>
<dbReference type="GO" id="GO:0002098">
    <property type="term" value="P:tRNA wobble uridine modification"/>
    <property type="evidence" value="ECO:0007669"/>
    <property type="project" value="InterPro"/>
</dbReference>
<name>A0A506UMF2_9PROT</name>
<dbReference type="InterPro" id="IPR036188">
    <property type="entry name" value="FAD/NAD-bd_sf"/>
</dbReference>
<dbReference type="FunFam" id="3.50.50.60:FF:000002">
    <property type="entry name" value="tRNA uridine 5-carboxymethylaminomethyl modification enzyme MnmG"/>
    <property type="match status" value="1"/>
</dbReference>
<evidence type="ECO:0000256" key="5">
    <source>
        <dbReference type="ARBA" id="ARBA00022630"/>
    </source>
</evidence>
<keyword evidence="8 11" id="KW-0520">NAD</keyword>
<evidence type="ECO:0000256" key="2">
    <source>
        <dbReference type="ARBA" id="ARBA00003717"/>
    </source>
</evidence>
<evidence type="ECO:0000256" key="6">
    <source>
        <dbReference type="ARBA" id="ARBA00022694"/>
    </source>
</evidence>
<dbReference type="PROSITE" id="PS01280">
    <property type="entry name" value="GIDA_1"/>
    <property type="match status" value="1"/>
</dbReference>
<accession>A0A506UMF2</accession>
<dbReference type="SUPFAM" id="SSF51905">
    <property type="entry name" value="FAD/NAD(P)-binding domain"/>
    <property type="match status" value="1"/>
</dbReference>
<comment type="similarity">
    <text evidence="3 11">Belongs to the MnmG family.</text>
</comment>
<dbReference type="NCBIfam" id="TIGR00136">
    <property type="entry name" value="mnmG_gidA"/>
    <property type="match status" value="1"/>
</dbReference>
<dbReference type="PROSITE" id="PS01281">
    <property type="entry name" value="GIDA_2"/>
    <property type="match status" value="1"/>
</dbReference>
<feature type="binding site" evidence="11">
    <location>
        <begin position="16"/>
        <end position="21"/>
    </location>
    <ligand>
        <name>FAD</name>
        <dbReference type="ChEBI" id="CHEBI:57692"/>
    </ligand>
</feature>
<sequence>MTHEESEENYDVIVVGGGHAGCEAAAVAARCGARTLLLTHDPRTIGAMSCNPAIGGIGKGHLVREIDAFDGLMGRAADRAGIHFKLLNRSKGPAVQGPRAQTDRVLYRQAIQELLASTPNLTIRQGAVADLLVKDGRICGVQCESTDADSETTPIHAAQVVLTAGTFLRGVIHTGHEQLPAGRIGERPATKLGERLAQLGLAMGRLKTGTPPRIARDSIDWETLPPDPGDTEPELFSSLSQSISNPQLSCRITHTTAQTHRIIRDNLHLSAMYGGEISGLGPRYCPSIEDKIVRFADKDSHQIFLEPEGLPGTPGGALVYPNGISTSLPAEVQEAMIRSLPGLENARITTPGYAVEYDYVDPRQLRPSLEVRTLPGLFLAGQVNGTTGYEEAAAQGLLAGLNAARASQDQAPVTLERHEAYLGVMIDDLTLHGVSEPYRMFTSRAEYRLLLRADNADLRLTPRAIEAGCVSEERRLAFERLQTQITEAFARAAEAQFTPAVLAQHGIEVSQDGRRRSLSDVLATGASREKITALAPWFATLPARVQHHLATEARYGGYLRRQERDIQQLASEATLKLPDTLDYAHVGGLSREMQERLSQARPPDFAAAQRVRGITPAALVALLAHLRQRPPVQAESLPKHQAPKHQPIDRKGPRK</sequence>
<dbReference type="InterPro" id="IPR004416">
    <property type="entry name" value="MnmG"/>
</dbReference>
<evidence type="ECO:0000256" key="11">
    <source>
        <dbReference type="HAMAP-Rule" id="MF_00129"/>
    </source>
</evidence>
<evidence type="ECO:0000256" key="12">
    <source>
        <dbReference type="SAM" id="MobiDB-lite"/>
    </source>
</evidence>
<dbReference type="GO" id="GO:0030488">
    <property type="term" value="P:tRNA methylation"/>
    <property type="evidence" value="ECO:0007669"/>
    <property type="project" value="TreeGrafter"/>
</dbReference>
<evidence type="ECO:0000256" key="1">
    <source>
        <dbReference type="ARBA" id="ARBA00001974"/>
    </source>
</evidence>
<dbReference type="InterPro" id="IPR040131">
    <property type="entry name" value="MnmG_N"/>
</dbReference>
<dbReference type="Pfam" id="PF13932">
    <property type="entry name" value="SAM_GIDA_C"/>
    <property type="match status" value="1"/>
</dbReference>
<dbReference type="Pfam" id="PF21680">
    <property type="entry name" value="GIDA_C_1st"/>
    <property type="match status" value="1"/>
</dbReference>
<keyword evidence="11" id="KW-0963">Cytoplasm</keyword>
<feature type="region of interest" description="Disordered" evidence="12">
    <location>
        <begin position="631"/>
        <end position="655"/>
    </location>
</feature>
<evidence type="ECO:0000256" key="3">
    <source>
        <dbReference type="ARBA" id="ARBA00007653"/>
    </source>
</evidence>
<feature type="binding site" evidence="11">
    <location>
        <begin position="281"/>
        <end position="295"/>
    </location>
    <ligand>
        <name>NAD(+)</name>
        <dbReference type="ChEBI" id="CHEBI:57540"/>
    </ligand>
</feature>
<evidence type="ECO:0000256" key="9">
    <source>
        <dbReference type="ARBA" id="ARBA00025948"/>
    </source>
</evidence>
<dbReference type="HAMAP" id="MF_00129">
    <property type="entry name" value="MnmG_GidA"/>
    <property type="match status" value="1"/>
</dbReference>
<dbReference type="InterPro" id="IPR047001">
    <property type="entry name" value="MnmG_C_subdom"/>
</dbReference>
<reference evidence="14 15" key="1">
    <citation type="submission" date="2019-03" db="EMBL/GenBank/DDBJ databases">
        <title>The complete genome sequence of Neokomagataea sp. Jb2 NBRC113641.</title>
        <authorList>
            <person name="Chua K.-O."/>
            <person name="Chan K.-G."/>
            <person name="See-Too W.-S."/>
        </authorList>
    </citation>
    <scope>NUCLEOTIDE SEQUENCE [LARGE SCALE GENOMIC DNA]</scope>
    <source>
        <strain evidence="14 15">Jb2</strain>
    </source>
</reference>
<evidence type="ECO:0000256" key="10">
    <source>
        <dbReference type="ARBA" id="ARBA00031800"/>
    </source>
</evidence>
<keyword evidence="6 11" id="KW-0819">tRNA processing</keyword>
<evidence type="ECO:0000256" key="7">
    <source>
        <dbReference type="ARBA" id="ARBA00022827"/>
    </source>
</evidence>
<feature type="compositionally biased region" description="Basic and acidic residues" evidence="12">
    <location>
        <begin position="646"/>
        <end position="655"/>
    </location>
</feature>
<dbReference type="AlphaFoldDB" id="A0A506UMF2"/>
<dbReference type="PANTHER" id="PTHR11806:SF0">
    <property type="entry name" value="PROTEIN MTO1 HOMOLOG, MITOCHONDRIAL"/>
    <property type="match status" value="1"/>
</dbReference>
<dbReference type="Gene3D" id="3.50.50.60">
    <property type="entry name" value="FAD/NAD(P)-binding domain"/>
    <property type="match status" value="2"/>
</dbReference>
<comment type="cofactor">
    <cofactor evidence="1 11">
        <name>FAD</name>
        <dbReference type="ChEBI" id="CHEBI:57692"/>
    </cofactor>
</comment>
<comment type="caution">
    <text evidence="11">Lacks conserved residue(s) required for the propagation of feature annotation.</text>
</comment>
<dbReference type="GO" id="GO:0005829">
    <property type="term" value="C:cytosol"/>
    <property type="evidence" value="ECO:0007669"/>
    <property type="project" value="TreeGrafter"/>
</dbReference>
<organism evidence="14 15">
    <name type="scientific">Oecophyllibacter saccharovorans</name>
    <dbReference type="NCBI Taxonomy" id="2558360"/>
    <lineage>
        <taxon>Bacteria</taxon>
        <taxon>Pseudomonadati</taxon>
        <taxon>Pseudomonadota</taxon>
        <taxon>Alphaproteobacteria</taxon>
        <taxon>Acetobacterales</taxon>
        <taxon>Acetobacteraceae</taxon>
        <taxon>Oecophyllibacter</taxon>
    </lineage>
</organism>
<keyword evidence="15" id="KW-1185">Reference proteome</keyword>
<comment type="subcellular location">
    <subcellularLocation>
        <location evidence="11">Cytoplasm</location>
    </subcellularLocation>
</comment>
<dbReference type="InterPro" id="IPR044920">
    <property type="entry name" value="MnmG_C_subdom_sf"/>
</dbReference>
<dbReference type="Pfam" id="PF01134">
    <property type="entry name" value="GIDA"/>
    <property type="match status" value="1"/>
</dbReference>
<dbReference type="InterPro" id="IPR020595">
    <property type="entry name" value="MnmG-rel_CS"/>
</dbReference>
<comment type="subunit">
    <text evidence="9 11">Homodimer. Heterotetramer of two MnmE and two MnmG subunits.</text>
</comment>
<dbReference type="Gene3D" id="1.10.150.570">
    <property type="entry name" value="GidA associated domain, C-terminal subdomain"/>
    <property type="match status" value="1"/>
</dbReference>
<keyword evidence="5 11" id="KW-0285">Flavoprotein</keyword>
<evidence type="ECO:0000259" key="13">
    <source>
        <dbReference type="SMART" id="SM01228"/>
    </source>
</evidence>
<dbReference type="SMART" id="SM01228">
    <property type="entry name" value="GIDA_assoc_3"/>
    <property type="match status" value="1"/>
</dbReference>
<dbReference type="Proteomes" id="UP000315037">
    <property type="component" value="Unassembled WGS sequence"/>
</dbReference>
<protein>
    <recommendedName>
        <fullName evidence="4 11">tRNA uridine 5-carboxymethylaminomethyl modification enzyme MnmG</fullName>
    </recommendedName>
    <alternativeName>
        <fullName evidence="10 11">Glucose-inhibited division protein A</fullName>
    </alternativeName>
</protein>
<comment type="function">
    <text evidence="2 11">NAD-binding protein involved in the addition of a carboxymethylaminomethyl (cmnm) group at the wobble position (U34) of certain tRNAs, forming tRNA-cmnm(5)s(2)U34.</text>
</comment>
<dbReference type="GO" id="GO:0050660">
    <property type="term" value="F:flavin adenine dinucleotide binding"/>
    <property type="evidence" value="ECO:0007669"/>
    <property type="project" value="UniProtKB-UniRule"/>
</dbReference>
<dbReference type="InterPro" id="IPR049312">
    <property type="entry name" value="GIDA_C_N"/>
</dbReference>